<evidence type="ECO:0000256" key="1">
    <source>
        <dbReference type="ARBA" id="ARBA00004651"/>
    </source>
</evidence>
<dbReference type="Pfam" id="PF00482">
    <property type="entry name" value="T2SSF"/>
    <property type="match status" value="1"/>
</dbReference>
<accession>A0A2R5FCG0</accession>
<dbReference type="PANTHER" id="PTHR35007">
    <property type="entry name" value="INTEGRAL MEMBRANE PROTEIN-RELATED"/>
    <property type="match status" value="1"/>
</dbReference>
<dbReference type="GO" id="GO:0005886">
    <property type="term" value="C:plasma membrane"/>
    <property type="evidence" value="ECO:0007669"/>
    <property type="project" value="UniProtKB-SubCell"/>
</dbReference>
<feature type="transmembrane region" description="Helical" evidence="6">
    <location>
        <begin position="105"/>
        <end position="123"/>
    </location>
</feature>
<dbReference type="PANTHER" id="PTHR35007:SF1">
    <property type="entry name" value="PILUS ASSEMBLY PROTEIN"/>
    <property type="match status" value="1"/>
</dbReference>
<feature type="transmembrane region" description="Helical" evidence="6">
    <location>
        <begin position="80"/>
        <end position="99"/>
    </location>
</feature>
<proteinExistence type="predicted"/>
<keyword evidence="2" id="KW-1003">Cell membrane</keyword>
<dbReference type="OrthoDB" id="597333at2"/>
<evidence type="ECO:0000256" key="5">
    <source>
        <dbReference type="ARBA" id="ARBA00023136"/>
    </source>
</evidence>
<sequence>MTGALAWLLLSSALLLLGLAYWLYASGNKARLREKVDHHFNQALPRGATITGLPPGKRFTTWHKLRARASIYAGFELKDWHFLAIPALFVTFALMGWWWMRWVGAVVLFGSAVFVIGFLVPYTRLQRRLAMIRTQVPVFIDQVLRALGTGRSVESAIRLAAEEAAAPLSHVLERVVRATDLGADMPETLSEAAALHGLKELNLIALAMRISSTYGSSPKEMLQSVMQMVRQREMAQRELAAMTGETRISAWVLGLTPIGMAGYMIVANPGYLDLMLKEPSGQLTLELALGFQIAGVLILWRMLRSV</sequence>
<evidence type="ECO:0000313" key="9">
    <source>
        <dbReference type="Proteomes" id="UP000245081"/>
    </source>
</evidence>
<keyword evidence="5 6" id="KW-0472">Membrane</keyword>
<reference evidence="8 9" key="1">
    <citation type="journal article" date="2018" name="Environ. Microbiol.">
        <title>Isolation and genomic characterization of Novimethylophilus kurashikiensis gen. nov. sp. nov., a new lanthanide-dependent methylotrophic species of Methylophilaceae.</title>
        <authorList>
            <person name="Lv H."/>
            <person name="Sahin N."/>
            <person name="Tani A."/>
        </authorList>
    </citation>
    <scope>NUCLEOTIDE SEQUENCE [LARGE SCALE GENOMIC DNA]</scope>
    <source>
        <strain evidence="8 9">La2-4</strain>
    </source>
</reference>
<feature type="transmembrane region" description="Helical" evidence="6">
    <location>
        <begin position="6"/>
        <end position="25"/>
    </location>
</feature>
<dbReference type="EMBL" id="BDOQ01000022">
    <property type="protein sequence ID" value="GBG15880.1"/>
    <property type="molecule type" value="Genomic_DNA"/>
</dbReference>
<dbReference type="RefSeq" id="WP_109017030.1">
    <property type="nucleotide sequence ID" value="NZ_BDOQ01000022.1"/>
</dbReference>
<dbReference type="Proteomes" id="UP000245081">
    <property type="component" value="Unassembled WGS sequence"/>
</dbReference>
<evidence type="ECO:0000313" key="8">
    <source>
        <dbReference type="EMBL" id="GBG15880.1"/>
    </source>
</evidence>
<evidence type="ECO:0000256" key="3">
    <source>
        <dbReference type="ARBA" id="ARBA00022692"/>
    </source>
</evidence>
<gene>
    <name evidence="8" type="primary">tadB</name>
    <name evidence="8" type="ORF">NMK_3498</name>
</gene>
<evidence type="ECO:0000256" key="4">
    <source>
        <dbReference type="ARBA" id="ARBA00022989"/>
    </source>
</evidence>
<evidence type="ECO:0000259" key="7">
    <source>
        <dbReference type="Pfam" id="PF00482"/>
    </source>
</evidence>
<comment type="subcellular location">
    <subcellularLocation>
        <location evidence="1">Cell membrane</location>
        <topology evidence="1">Multi-pass membrane protein</topology>
    </subcellularLocation>
</comment>
<name>A0A2R5FCG0_9PROT</name>
<keyword evidence="9" id="KW-1185">Reference proteome</keyword>
<evidence type="ECO:0000256" key="6">
    <source>
        <dbReference type="SAM" id="Phobius"/>
    </source>
</evidence>
<organism evidence="8 9">
    <name type="scientific">Novimethylophilus kurashikiensis</name>
    <dbReference type="NCBI Taxonomy" id="1825523"/>
    <lineage>
        <taxon>Bacteria</taxon>
        <taxon>Pseudomonadati</taxon>
        <taxon>Pseudomonadota</taxon>
        <taxon>Betaproteobacteria</taxon>
        <taxon>Nitrosomonadales</taxon>
        <taxon>Methylophilaceae</taxon>
        <taxon>Novimethylophilus</taxon>
    </lineage>
</organism>
<feature type="transmembrane region" description="Helical" evidence="6">
    <location>
        <begin position="250"/>
        <end position="271"/>
    </location>
</feature>
<keyword evidence="4 6" id="KW-1133">Transmembrane helix</keyword>
<comment type="caution">
    <text evidence="8">The sequence shown here is derived from an EMBL/GenBank/DDBJ whole genome shotgun (WGS) entry which is preliminary data.</text>
</comment>
<dbReference type="InterPro" id="IPR018076">
    <property type="entry name" value="T2SS_GspF_dom"/>
</dbReference>
<evidence type="ECO:0000256" key="2">
    <source>
        <dbReference type="ARBA" id="ARBA00022475"/>
    </source>
</evidence>
<keyword evidence="3 6" id="KW-0812">Transmembrane</keyword>
<protein>
    <submittedName>
        <fullName evidence="8">Tight adherence protein B</fullName>
    </submittedName>
</protein>
<feature type="transmembrane region" description="Helical" evidence="6">
    <location>
        <begin position="283"/>
        <end position="303"/>
    </location>
</feature>
<dbReference type="AlphaFoldDB" id="A0A2R5FCG0"/>
<feature type="domain" description="Type II secretion system protein GspF" evidence="7">
    <location>
        <begin position="139"/>
        <end position="265"/>
    </location>
</feature>